<dbReference type="GO" id="GO:0005737">
    <property type="term" value="C:cytoplasm"/>
    <property type="evidence" value="ECO:0007669"/>
    <property type="project" value="UniProtKB-SubCell"/>
</dbReference>
<dbReference type="FunFam" id="2.40.50.140:FF:000440">
    <property type="entry name" value="26S protease regulatory subunit 7"/>
    <property type="match status" value="1"/>
</dbReference>
<dbReference type="GeneID" id="37029166"/>
<evidence type="ECO:0000259" key="10">
    <source>
        <dbReference type="SMART" id="SM00382"/>
    </source>
</evidence>
<accession>A0A316UZ16</accession>
<protein>
    <recommendedName>
        <fullName evidence="7">26S proteasome regulatory subunit 7 homolog</fullName>
    </recommendedName>
</protein>
<evidence type="ECO:0000256" key="9">
    <source>
        <dbReference type="SAM" id="MobiDB-lite"/>
    </source>
</evidence>
<name>A0A316UZ16_9BASI</name>
<dbReference type="FunFam" id="1.10.8.60:FF:000005">
    <property type="entry name" value="26S protease regulatory subunit 7"/>
    <property type="match status" value="1"/>
</dbReference>
<dbReference type="InterPro" id="IPR048723">
    <property type="entry name" value="OB_PRS7"/>
</dbReference>
<dbReference type="PANTHER" id="PTHR23073">
    <property type="entry name" value="26S PROTEASOME REGULATORY SUBUNIT"/>
    <property type="match status" value="1"/>
</dbReference>
<dbReference type="AlphaFoldDB" id="A0A316UZ16"/>
<dbReference type="InterPro" id="IPR041569">
    <property type="entry name" value="AAA_lid_3"/>
</dbReference>
<evidence type="ECO:0000256" key="1">
    <source>
        <dbReference type="ARBA" id="ARBA00004496"/>
    </source>
</evidence>
<keyword evidence="3" id="KW-0963">Cytoplasm</keyword>
<dbReference type="Proteomes" id="UP000245884">
    <property type="component" value="Unassembled WGS sequence"/>
</dbReference>
<dbReference type="Pfam" id="PF21236">
    <property type="entry name" value="OB_PRS7"/>
    <property type="match status" value="1"/>
</dbReference>
<gene>
    <name evidence="11" type="ORF">BDZ90DRAFT_238610</name>
</gene>
<keyword evidence="5 8" id="KW-0067">ATP-binding</keyword>
<dbReference type="EMBL" id="KZ819665">
    <property type="protein sequence ID" value="PWN28395.1"/>
    <property type="molecule type" value="Genomic_DNA"/>
</dbReference>
<sequence>MPPKSDWEKYSKPDEDNKDDDKIVALDEGDIQILKTYGQGPYAASLKKIESEIKDVQQRINDKMGIKESDTGLAPRNLWDLAADRQRMSEEKTLQVARCTKIIKRDDEAAARARGETGGVAGALGAGGQQENPFRGPDARLSADEEDKYVINIKQIAKFVVGLGERVAPTDIEEGMRVGVDRNRYQIQIPLPPKIDPSVTMMQVEEKPDVTYSDVGGCKEQIEKLREVVETPLLNPEKFVQLGIDPPKGVLLFGPPGTGKTLCARAVANRTDATFIRVIGSELVQKYVGEGARMVRELFEMARTKKACIIFFDEVDAIGGARFDDGAGGDNEVQRTMLELINQLDGFDPRGNIKVLMATNRPDTLDPALLRPGRLDRRVEFGLPDNDGRAHILRIHARSMSVERDIRYELVARLCPNATGAELRSVATEAGMFAIRRRSKLCTEKDFLQAVDKVIKAGSKWSSTSLYAQYN</sequence>
<dbReference type="SMART" id="SM00382">
    <property type="entry name" value="AAA"/>
    <property type="match status" value="1"/>
</dbReference>
<dbReference type="GO" id="GO:0005524">
    <property type="term" value="F:ATP binding"/>
    <property type="evidence" value="ECO:0007669"/>
    <property type="project" value="UniProtKB-KW"/>
</dbReference>
<reference evidence="11 12" key="1">
    <citation type="journal article" date="2018" name="Mol. Biol. Evol.">
        <title>Broad Genomic Sampling Reveals a Smut Pathogenic Ancestry of the Fungal Clade Ustilaginomycotina.</title>
        <authorList>
            <person name="Kijpornyongpan T."/>
            <person name="Mondo S.J."/>
            <person name="Barry K."/>
            <person name="Sandor L."/>
            <person name="Lee J."/>
            <person name="Lipzen A."/>
            <person name="Pangilinan J."/>
            <person name="LaButti K."/>
            <person name="Hainaut M."/>
            <person name="Henrissat B."/>
            <person name="Grigoriev I.V."/>
            <person name="Spatafora J.W."/>
            <person name="Aime M.C."/>
        </authorList>
    </citation>
    <scope>NUCLEOTIDE SEQUENCE [LARGE SCALE GENOMIC DNA]</scope>
    <source>
        <strain evidence="11 12">MCA 5214</strain>
    </source>
</reference>
<dbReference type="RefSeq" id="XP_025363007.1">
    <property type="nucleotide sequence ID" value="XM_025507343.1"/>
</dbReference>
<dbReference type="Pfam" id="PF17862">
    <property type="entry name" value="AAA_lid_3"/>
    <property type="match status" value="1"/>
</dbReference>
<evidence type="ECO:0000256" key="7">
    <source>
        <dbReference type="ARBA" id="ARBA00067449"/>
    </source>
</evidence>
<dbReference type="Gene3D" id="1.10.8.60">
    <property type="match status" value="1"/>
</dbReference>
<evidence type="ECO:0000256" key="8">
    <source>
        <dbReference type="RuleBase" id="RU003651"/>
    </source>
</evidence>
<dbReference type="InterPro" id="IPR003960">
    <property type="entry name" value="ATPase_AAA_CS"/>
</dbReference>
<comment type="subcellular location">
    <subcellularLocation>
        <location evidence="1">Cytoplasm</location>
    </subcellularLocation>
</comment>
<dbReference type="OrthoDB" id="1937997at2759"/>
<dbReference type="Gene3D" id="2.40.50.140">
    <property type="entry name" value="Nucleic acid-binding proteins"/>
    <property type="match status" value="1"/>
</dbReference>
<keyword evidence="12" id="KW-1185">Reference proteome</keyword>
<keyword evidence="6 11" id="KW-0647">Proteasome</keyword>
<evidence type="ECO:0000313" key="11">
    <source>
        <dbReference type="EMBL" id="PWN28395.1"/>
    </source>
</evidence>
<proteinExistence type="inferred from homology"/>
<dbReference type="InterPro" id="IPR012340">
    <property type="entry name" value="NA-bd_OB-fold"/>
</dbReference>
<organism evidence="11 12">
    <name type="scientific">Jaminaea rosea</name>
    <dbReference type="NCBI Taxonomy" id="1569628"/>
    <lineage>
        <taxon>Eukaryota</taxon>
        <taxon>Fungi</taxon>
        <taxon>Dikarya</taxon>
        <taxon>Basidiomycota</taxon>
        <taxon>Ustilaginomycotina</taxon>
        <taxon>Exobasidiomycetes</taxon>
        <taxon>Microstromatales</taxon>
        <taxon>Microstromatales incertae sedis</taxon>
        <taxon>Jaminaea</taxon>
    </lineage>
</organism>
<dbReference type="PROSITE" id="PS00674">
    <property type="entry name" value="AAA"/>
    <property type="match status" value="1"/>
</dbReference>
<keyword evidence="4 8" id="KW-0547">Nucleotide-binding</keyword>
<dbReference type="InterPro" id="IPR003959">
    <property type="entry name" value="ATPase_AAA_core"/>
</dbReference>
<evidence type="ECO:0000313" key="12">
    <source>
        <dbReference type="Proteomes" id="UP000245884"/>
    </source>
</evidence>
<dbReference type="InterPro" id="IPR050221">
    <property type="entry name" value="26S_Proteasome_ATPase"/>
</dbReference>
<comment type="similarity">
    <text evidence="2 8">Belongs to the AAA ATPase family.</text>
</comment>
<evidence type="ECO:0000256" key="6">
    <source>
        <dbReference type="ARBA" id="ARBA00022942"/>
    </source>
</evidence>
<feature type="region of interest" description="Disordered" evidence="9">
    <location>
        <begin position="1"/>
        <end position="22"/>
    </location>
</feature>
<dbReference type="Gene3D" id="3.40.50.300">
    <property type="entry name" value="P-loop containing nucleotide triphosphate hydrolases"/>
    <property type="match status" value="1"/>
</dbReference>
<feature type="non-terminal residue" evidence="11">
    <location>
        <position position="471"/>
    </location>
</feature>
<dbReference type="CDD" id="cd19502">
    <property type="entry name" value="RecA-like_PAN_like"/>
    <property type="match status" value="1"/>
</dbReference>
<dbReference type="STRING" id="1569628.A0A316UZ16"/>
<evidence type="ECO:0000256" key="5">
    <source>
        <dbReference type="ARBA" id="ARBA00022840"/>
    </source>
</evidence>
<dbReference type="GO" id="GO:0016887">
    <property type="term" value="F:ATP hydrolysis activity"/>
    <property type="evidence" value="ECO:0007669"/>
    <property type="project" value="InterPro"/>
</dbReference>
<evidence type="ECO:0000256" key="3">
    <source>
        <dbReference type="ARBA" id="ARBA00022490"/>
    </source>
</evidence>
<evidence type="ECO:0000256" key="4">
    <source>
        <dbReference type="ARBA" id="ARBA00022741"/>
    </source>
</evidence>
<dbReference type="SUPFAM" id="SSF52540">
    <property type="entry name" value="P-loop containing nucleoside triphosphate hydrolases"/>
    <property type="match status" value="1"/>
</dbReference>
<dbReference type="InterPro" id="IPR003593">
    <property type="entry name" value="AAA+_ATPase"/>
</dbReference>
<evidence type="ECO:0000256" key="2">
    <source>
        <dbReference type="ARBA" id="ARBA00006914"/>
    </source>
</evidence>
<dbReference type="GO" id="GO:0008540">
    <property type="term" value="C:proteasome regulatory particle, base subcomplex"/>
    <property type="evidence" value="ECO:0007669"/>
    <property type="project" value="UniProtKB-ARBA"/>
</dbReference>
<dbReference type="Pfam" id="PF00004">
    <property type="entry name" value="AAA"/>
    <property type="match status" value="1"/>
</dbReference>
<dbReference type="FunFam" id="3.40.50.300:FF:000027">
    <property type="entry name" value="26S protease regulatory subunit 7"/>
    <property type="match status" value="1"/>
</dbReference>
<feature type="domain" description="AAA+ ATPase" evidence="10">
    <location>
        <begin position="246"/>
        <end position="385"/>
    </location>
</feature>
<dbReference type="InterPro" id="IPR027417">
    <property type="entry name" value="P-loop_NTPase"/>
</dbReference>